<comment type="cofactor">
    <cofactor evidence="3">
        <name>Fe(2+)</name>
        <dbReference type="ChEBI" id="CHEBI:29033"/>
    </cofactor>
</comment>
<dbReference type="Gene3D" id="3.40.50.970">
    <property type="match status" value="1"/>
</dbReference>
<dbReference type="GO" id="GO:0046872">
    <property type="term" value="F:metal ion binding"/>
    <property type="evidence" value="ECO:0007669"/>
    <property type="project" value="UniProtKB-KW"/>
</dbReference>
<dbReference type="GO" id="GO:0006163">
    <property type="term" value="P:purine nucleotide metabolic process"/>
    <property type="evidence" value="ECO:0007669"/>
    <property type="project" value="UniProtKB-ARBA"/>
</dbReference>
<dbReference type="SUPFAM" id="SSF51366">
    <property type="entry name" value="Ribulose-phoshate binding barrel"/>
    <property type="match status" value="1"/>
</dbReference>
<accession>A0A0F9PCI8</accession>
<keyword evidence="11" id="KW-0119">Carbohydrate metabolism</keyword>
<evidence type="ECO:0000256" key="1">
    <source>
        <dbReference type="ARBA" id="ARBA00001936"/>
    </source>
</evidence>
<dbReference type="InterPro" id="IPR029061">
    <property type="entry name" value="THDP-binding"/>
</dbReference>
<dbReference type="InterPro" id="IPR005474">
    <property type="entry name" value="Transketolase_N"/>
</dbReference>
<dbReference type="EMBL" id="LAZR01006583">
    <property type="protein sequence ID" value="KKM91092.1"/>
    <property type="molecule type" value="Genomic_DNA"/>
</dbReference>
<evidence type="ECO:0000256" key="8">
    <source>
        <dbReference type="ARBA" id="ARBA00023004"/>
    </source>
</evidence>
<dbReference type="SUPFAM" id="SSF52518">
    <property type="entry name" value="Thiamin diphosphate-binding fold (THDP-binding)"/>
    <property type="match status" value="1"/>
</dbReference>
<dbReference type="CDD" id="cd02012">
    <property type="entry name" value="TPP_TK"/>
    <property type="match status" value="1"/>
</dbReference>
<comment type="cofactor">
    <cofactor evidence="2">
        <name>Zn(2+)</name>
        <dbReference type="ChEBI" id="CHEBI:29105"/>
    </cofactor>
</comment>
<dbReference type="Gene3D" id="3.20.20.70">
    <property type="entry name" value="Aldolase class I"/>
    <property type="match status" value="1"/>
</dbReference>
<dbReference type="GO" id="GO:0006091">
    <property type="term" value="P:generation of precursor metabolites and energy"/>
    <property type="evidence" value="ECO:0007669"/>
    <property type="project" value="UniProtKB-ARBA"/>
</dbReference>
<dbReference type="Pfam" id="PF00456">
    <property type="entry name" value="Transketolase_N"/>
    <property type="match status" value="1"/>
</dbReference>
<gene>
    <name evidence="13" type="ORF">LCGC14_1232040</name>
</gene>
<dbReference type="InterPro" id="IPR051424">
    <property type="entry name" value="Transketolase-like"/>
</dbReference>
<evidence type="ECO:0000256" key="6">
    <source>
        <dbReference type="ARBA" id="ARBA00022723"/>
    </source>
</evidence>
<evidence type="ECO:0000256" key="11">
    <source>
        <dbReference type="ARBA" id="ARBA00023277"/>
    </source>
</evidence>
<dbReference type="GO" id="GO:0046496">
    <property type="term" value="P:nicotinamide nucleotide metabolic process"/>
    <property type="evidence" value="ECO:0007669"/>
    <property type="project" value="UniProtKB-ARBA"/>
</dbReference>
<dbReference type="PANTHER" id="PTHR43195">
    <property type="entry name" value="TRANSKETOLASE"/>
    <property type="match status" value="1"/>
</dbReference>
<dbReference type="InterPro" id="IPR000056">
    <property type="entry name" value="Ribul_P_3_epim-like"/>
</dbReference>
<evidence type="ECO:0000256" key="5">
    <source>
        <dbReference type="ARBA" id="ARBA00022679"/>
    </source>
</evidence>
<dbReference type="PROSITE" id="PS01085">
    <property type="entry name" value="RIBUL_P_3_EPIMER_1"/>
    <property type="match status" value="1"/>
</dbReference>
<evidence type="ECO:0000256" key="4">
    <source>
        <dbReference type="ARBA" id="ARBA00011738"/>
    </source>
</evidence>
<evidence type="ECO:0000256" key="10">
    <source>
        <dbReference type="ARBA" id="ARBA00023235"/>
    </source>
</evidence>
<keyword evidence="8" id="KW-0408">Iron</keyword>
<dbReference type="GO" id="GO:0030976">
    <property type="term" value="F:thiamine pyrophosphate binding"/>
    <property type="evidence" value="ECO:0007669"/>
    <property type="project" value="TreeGrafter"/>
</dbReference>
<dbReference type="GO" id="GO:0004802">
    <property type="term" value="F:transketolase activity"/>
    <property type="evidence" value="ECO:0007669"/>
    <property type="project" value="TreeGrafter"/>
</dbReference>
<sequence length="555" mass="61497">MGLNYYKIKKHVRKARKLVIKGTTAAASGHPGGSFSMAEIMGVLFNNYLHYDPKNPLWEERDRLVLSKGHASPGLYSNLAVAGYFDESEVETLRKFGSRLQGHPDLKCPGVEFCGGSLGIGLSFSIGAALAAKIDGKNHHIFTIIGDGESDEGQVWEAAMTAAKYKVDNLTAILDRNFIQQDSYTEKIMPLDEELVGDDLSEMWKDASRWKIGDKWRAFGWNVIEIDGHRIEQINDAVSKAISTKGVPTMIIARTIKGKAVEHMEDNPKWHGLAPKPEIAPIIDLELDSQSMIAPSIIAGDMTNLANELKRCVNGRADYIHLDVMDGQFVPNTTFDHNKIRELRPLTVIPFDTHLMINEPVKHVKDYMEAGSDIITVHTEVCDESSFGEIHDSLKQNGISVGLAINPDTDLPEWSLKFLPTLEQLIVMSVVPGKSGQKYIEATHEKMTRVMKTLNENKFQGYVEADGGVTLENIGSCFTDGARIFVGGSAIIGQNDVRGVIREFRKVTLKARRQALVNKANELGGSELVNKWIDLHQIGDKKDQLITMAKEAGYI</sequence>
<reference evidence="13" key="1">
    <citation type="journal article" date="2015" name="Nature">
        <title>Complex archaea that bridge the gap between prokaryotes and eukaryotes.</title>
        <authorList>
            <person name="Spang A."/>
            <person name="Saw J.H."/>
            <person name="Jorgensen S.L."/>
            <person name="Zaremba-Niedzwiedzka K."/>
            <person name="Martijn J."/>
            <person name="Lind A.E."/>
            <person name="van Eijk R."/>
            <person name="Schleper C."/>
            <person name="Guy L."/>
            <person name="Ettema T.J."/>
        </authorList>
    </citation>
    <scope>NUCLEOTIDE SEQUENCE</scope>
</reference>
<evidence type="ECO:0000256" key="2">
    <source>
        <dbReference type="ARBA" id="ARBA00001947"/>
    </source>
</evidence>
<evidence type="ECO:0000259" key="12">
    <source>
        <dbReference type="Pfam" id="PF00456"/>
    </source>
</evidence>
<keyword evidence="5" id="KW-0808">Transferase</keyword>
<keyword evidence="7" id="KW-0862">Zinc</keyword>
<dbReference type="Pfam" id="PF00834">
    <property type="entry name" value="Ribul_P_3_epim"/>
    <property type="match status" value="1"/>
</dbReference>
<comment type="subunit">
    <text evidence="4">Homodimer.</text>
</comment>
<keyword evidence="10" id="KW-0413">Isomerase</keyword>
<evidence type="ECO:0000256" key="9">
    <source>
        <dbReference type="ARBA" id="ARBA00023211"/>
    </source>
</evidence>
<proteinExistence type="predicted"/>
<dbReference type="AlphaFoldDB" id="A0A0F9PCI8"/>
<evidence type="ECO:0000313" key="13">
    <source>
        <dbReference type="EMBL" id="KKM91092.1"/>
    </source>
</evidence>
<dbReference type="GO" id="GO:0016857">
    <property type="term" value="F:racemase and epimerase activity, acting on carbohydrates and derivatives"/>
    <property type="evidence" value="ECO:0007669"/>
    <property type="project" value="InterPro"/>
</dbReference>
<comment type="caution">
    <text evidence="13">The sequence shown here is derived from an EMBL/GenBank/DDBJ whole genome shotgun (WGS) entry which is preliminary data.</text>
</comment>
<dbReference type="FunFam" id="3.20.20.70:FF:000191">
    <property type="entry name" value="ribulose-phosphate 3-epimerase isoform X2"/>
    <property type="match status" value="1"/>
</dbReference>
<evidence type="ECO:0000256" key="7">
    <source>
        <dbReference type="ARBA" id="ARBA00022833"/>
    </source>
</evidence>
<name>A0A0F9PCI8_9ZZZZ</name>
<evidence type="ECO:0000256" key="3">
    <source>
        <dbReference type="ARBA" id="ARBA00001954"/>
    </source>
</evidence>
<dbReference type="PANTHER" id="PTHR43195:SF1">
    <property type="entry name" value="FI06132P-RELATED"/>
    <property type="match status" value="1"/>
</dbReference>
<keyword evidence="9" id="KW-0464">Manganese</keyword>
<feature type="domain" description="Transketolase N-terminal" evidence="12">
    <location>
        <begin position="10"/>
        <end position="274"/>
    </location>
</feature>
<comment type="cofactor">
    <cofactor evidence="1">
        <name>Mn(2+)</name>
        <dbReference type="ChEBI" id="CHEBI:29035"/>
    </cofactor>
</comment>
<dbReference type="GO" id="GO:1901135">
    <property type="term" value="P:carbohydrate derivative metabolic process"/>
    <property type="evidence" value="ECO:0007669"/>
    <property type="project" value="UniProtKB-ARBA"/>
</dbReference>
<dbReference type="InterPro" id="IPR011060">
    <property type="entry name" value="RibuloseP-bd_barrel"/>
</dbReference>
<organism evidence="13">
    <name type="scientific">marine sediment metagenome</name>
    <dbReference type="NCBI Taxonomy" id="412755"/>
    <lineage>
        <taxon>unclassified sequences</taxon>
        <taxon>metagenomes</taxon>
        <taxon>ecological metagenomes</taxon>
    </lineage>
</organism>
<dbReference type="NCBIfam" id="NF004076">
    <property type="entry name" value="PRK05581.1-4"/>
    <property type="match status" value="1"/>
</dbReference>
<dbReference type="CDD" id="cd00429">
    <property type="entry name" value="RPE"/>
    <property type="match status" value="1"/>
</dbReference>
<protein>
    <recommendedName>
        <fullName evidence="12">Transketolase N-terminal domain-containing protein</fullName>
    </recommendedName>
</protein>
<keyword evidence="6" id="KW-0479">Metal-binding</keyword>
<dbReference type="GO" id="GO:0005975">
    <property type="term" value="P:carbohydrate metabolic process"/>
    <property type="evidence" value="ECO:0007669"/>
    <property type="project" value="InterPro"/>
</dbReference>
<dbReference type="InterPro" id="IPR013785">
    <property type="entry name" value="Aldolase_TIM"/>
</dbReference>